<accession>A0AAT9FNF0</accession>
<name>A0AAT9FNF0_9BACT</name>
<dbReference type="AlphaFoldDB" id="A0AAT9FNF0"/>
<evidence type="ECO:0008006" key="3">
    <source>
        <dbReference type="Google" id="ProtNLM"/>
    </source>
</evidence>
<evidence type="ECO:0000313" key="2">
    <source>
        <dbReference type="EMBL" id="BDS07541.1"/>
    </source>
</evidence>
<evidence type="ECO:0000256" key="1">
    <source>
        <dbReference type="SAM" id="MobiDB-lite"/>
    </source>
</evidence>
<feature type="region of interest" description="Disordered" evidence="1">
    <location>
        <begin position="1"/>
        <end position="24"/>
    </location>
</feature>
<reference evidence="2" key="1">
    <citation type="submission" date="2024-07" db="EMBL/GenBank/DDBJ databases">
        <title>Complete genome sequence of Verrucomicrobiaceae bacterium NT6N.</title>
        <authorList>
            <person name="Huang C."/>
            <person name="Takami H."/>
            <person name="Hamasaki K."/>
        </authorList>
    </citation>
    <scope>NUCLEOTIDE SEQUENCE</scope>
    <source>
        <strain evidence="2">NT6N</strain>
    </source>
</reference>
<dbReference type="EMBL" id="AP026866">
    <property type="protein sequence ID" value="BDS07541.1"/>
    <property type="molecule type" value="Genomic_DNA"/>
</dbReference>
<dbReference type="KEGG" id="osu:NT6N_25810"/>
<organism evidence="2">
    <name type="scientific">Oceaniferula spumae</name>
    <dbReference type="NCBI Taxonomy" id="2979115"/>
    <lineage>
        <taxon>Bacteria</taxon>
        <taxon>Pseudomonadati</taxon>
        <taxon>Verrucomicrobiota</taxon>
        <taxon>Verrucomicrobiia</taxon>
        <taxon>Verrucomicrobiales</taxon>
        <taxon>Verrucomicrobiaceae</taxon>
        <taxon>Oceaniferula</taxon>
    </lineage>
</organism>
<proteinExistence type="predicted"/>
<sequence>MPGSTFRQAGNGFQDPTDNDFTRGRTNTSHVSLFDFGGSGPRSAIGIKFFSDVPLDNSFSDLDGTCDLDAIDFSAWNPGTYDLISAMGAGVFIEGGTTGEGLGTITLNVMSKPSSSGLLAVGAAAILMRRGRRN</sequence>
<protein>
    <recommendedName>
        <fullName evidence="3">PEP-CTERM sorting domain-containing protein</fullName>
    </recommendedName>
</protein>
<gene>
    <name evidence="2" type="ORF">NT6N_25810</name>
</gene>